<evidence type="ECO:0000313" key="2">
    <source>
        <dbReference type="EMBL" id="GAE31192.1"/>
    </source>
</evidence>
<dbReference type="SMART" id="SM00450">
    <property type="entry name" value="RHOD"/>
    <property type="match status" value="1"/>
</dbReference>
<dbReference type="SUPFAM" id="SSF52821">
    <property type="entry name" value="Rhodanese/Cell cycle control phosphatase"/>
    <property type="match status" value="1"/>
</dbReference>
<dbReference type="EMBL" id="BAUU01000017">
    <property type="protein sequence ID" value="GAE31192.1"/>
    <property type="molecule type" value="Genomic_DNA"/>
</dbReference>
<dbReference type="Gene3D" id="3.40.250.10">
    <property type="entry name" value="Rhodanese-like domain"/>
    <property type="match status" value="1"/>
</dbReference>
<proteinExistence type="predicted"/>
<evidence type="ECO:0000313" key="3">
    <source>
        <dbReference type="Proteomes" id="UP000018895"/>
    </source>
</evidence>
<dbReference type="Pfam" id="PF00581">
    <property type="entry name" value="Rhodanese"/>
    <property type="match status" value="1"/>
</dbReference>
<name>W4QGZ3_9BACI</name>
<reference evidence="2" key="1">
    <citation type="journal article" date="2014" name="Genome Announc.">
        <title>Draft Genome Sequences of Three Alkaliphilic Bacillus Strains, Bacillus wakoensis JCM 9140T, Bacillus akibai JCM 9157T, and Bacillus hemicellulosilyticus JCM 9152T.</title>
        <authorList>
            <person name="Yuki M."/>
            <person name="Oshima K."/>
            <person name="Suda W."/>
            <person name="Oshida Y."/>
            <person name="Kitamura K."/>
            <person name="Iida T."/>
            <person name="Hattori M."/>
            <person name="Ohkuma M."/>
        </authorList>
    </citation>
    <scope>NUCLEOTIDE SEQUENCE [LARGE SCALE GENOMIC DNA]</scope>
    <source>
        <strain evidence="2">JCM 9152</strain>
    </source>
</reference>
<sequence length="121" mass="13885">MSYVVDGIDQIDVEELASLLKEETDTLVIDVREYDEYEQGHIPGVPLIPMQTIPQYTDKLDKDLSYVFICRSGARSQNVALYLKEQGFDHVKNFAGGMLTWDKEVETGLEWIVKDVKELEK</sequence>
<accession>W4QGZ3</accession>
<feature type="domain" description="Rhodanese" evidence="1">
    <location>
        <begin position="22"/>
        <end position="110"/>
    </location>
</feature>
<dbReference type="OrthoDB" id="9800872at2"/>
<dbReference type="InterPro" id="IPR001763">
    <property type="entry name" value="Rhodanese-like_dom"/>
</dbReference>
<dbReference type="STRING" id="1236971.JCM9152_2643"/>
<dbReference type="Proteomes" id="UP000018895">
    <property type="component" value="Unassembled WGS sequence"/>
</dbReference>
<organism evidence="2 3">
    <name type="scientific">Halalkalibacter hemicellulosilyticusJCM 9152</name>
    <dbReference type="NCBI Taxonomy" id="1236971"/>
    <lineage>
        <taxon>Bacteria</taxon>
        <taxon>Bacillati</taxon>
        <taxon>Bacillota</taxon>
        <taxon>Bacilli</taxon>
        <taxon>Bacillales</taxon>
        <taxon>Bacillaceae</taxon>
        <taxon>Halalkalibacter</taxon>
    </lineage>
</organism>
<gene>
    <name evidence="2" type="ORF">JCM9152_2643</name>
</gene>
<dbReference type="InterPro" id="IPR036873">
    <property type="entry name" value="Rhodanese-like_dom_sf"/>
</dbReference>
<dbReference type="PANTHER" id="PTHR43031:SF17">
    <property type="entry name" value="SULFURTRANSFERASE YTWF-RELATED"/>
    <property type="match status" value="1"/>
</dbReference>
<dbReference type="PANTHER" id="PTHR43031">
    <property type="entry name" value="FAD-DEPENDENT OXIDOREDUCTASE"/>
    <property type="match status" value="1"/>
</dbReference>
<dbReference type="AlphaFoldDB" id="W4QGZ3"/>
<evidence type="ECO:0000259" key="1">
    <source>
        <dbReference type="PROSITE" id="PS50206"/>
    </source>
</evidence>
<dbReference type="PROSITE" id="PS50206">
    <property type="entry name" value="RHODANESE_3"/>
    <property type="match status" value="1"/>
</dbReference>
<dbReference type="RefSeq" id="WP_035344506.1">
    <property type="nucleotide sequence ID" value="NZ_BAUU01000017.1"/>
</dbReference>
<dbReference type="CDD" id="cd00158">
    <property type="entry name" value="RHOD"/>
    <property type="match status" value="1"/>
</dbReference>
<protein>
    <recommendedName>
        <fullName evidence="1">Rhodanese domain-containing protein</fullName>
    </recommendedName>
</protein>
<dbReference type="InterPro" id="IPR050229">
    <property type="entry name" value="GlpE_sulfurtransferase"/>
</dbReference>
<comment type="caution">
    <text evidence="2">The sequence shown here is derived from an EMBL/GenBank/DDBJ whole genome shotgun (WGS) entry which is preliminary data.</text>
</comment>
<keyword evidence="3" id="KW-1185">Reference proteome</keyword>